<feature type="domain" description="RRP12 N-terminal HEAT" evidence="6">
    <location>
        <begin position="110"/>
        <end position="347"/>
    </location>
</feature>
<feature type="compositionally biased region" description="Basic residues" evidence="4">
    <location>
        <begin position="1291"/>
        <end position="1300"/>
    </location>
</feature>
<dbReference type="InterPro" id="IPR057860">
    <property type="entry name" value="HEAT_RRP12_N"/>
</dbReference>
<feature type="region of interest" description="Disordered" evidence="4">
    <location>
        <begin position="51"/>
        <end position="70"/>
    </location>
</feature>
<dbReference type="GO" id="GO:0005634">
    <property type="term" value="C:nucleus"/>
    <property type="evidence" value="ECO:0007669"/>
    <property type="project" value="UniProtKB-SubCell"/>
</dbReference>
<dbReference type="OrthoDB" id="2192888at2759"/>
<feature type="compositionally biased region" description="Basic residues" evidence="4">
    <location>
        <begin position="1"/>
        <end position="16"/>
    </location>
</feature>
<evidence type="ECO:0000256" key="3">
    <source>
        <dbReference type="ARBA" id="ARBA00023242"/>
    </source>
</evidence>
<feature type="compositionally biased region" description="Low complexity" evidence="4">
    <location>
        <begin position="1076"/>
        <end position="1085"/>
    </location>
</feature>
<organism evidence="7 8">
    <name type="scientific">Ramazzottius varieornatus</name>
    <name type="common">Water bear</name>
    <name type="synonym">Tardigrade</name>
    <dbReference type="NCBI Taxonomy" id="947166"/>
    <lineage>
        <taxon>Eukaryota</taxon>
        <taxon>Metazoa</taxon>
        <taxon>Ecdysozoa</taxon>
        <taxon>Tardigrada</taxon>
        <taxon>Eutardigrada</taxon>
        <taxon>Parachela</taxon>
        <taxon>Hypsibioidea</taxon>
        <taxon>Ramazzottiidae</taxon>
        <taxon>Ramazzottius</taxon>
    </lineage>
</organism>
<comment type="similarity">
    <text evidence="2">Belongs to the RRP12 family.</text>
</comment>
<comment type="subcellular location">
    <subcellularLocation>
        <location evidence="1">Nucleus</location>
    </subcellularLocation>
</comment>
<feature type="region of interest" description="Disordered" evidence="4">
    <location>
        <begin position="1187"/>
        <end position="1216"/>
    </location>
</feature>
<evidence type="ECO:0000256" key="2">
    <source>
        <dbReference type="ARBA" id="ARBA00007690"/>
    </source>
</evidence>
<protein>
    <submittedName>
        <fullName evidence="7">Uncharacterized protein</fullName>
    </submittedName>
</protein>
<feature type="region of interest" description="Disordered" evidence="4">
    <location>
        <begin position="1"/>
        <end position="35"/>
    </location>
</feature>
<feature type="compositionally biased region" description="Low complexity" evidence="4">
    <location>
        <begin position="1281"/>
        <end position="1290"/>
    </location>
</feature>
<feature type="compositionally biased region" description="Basic and acidic residues" evidence="4">
    <location>
        <begin position="1047"/>
        <end position="1074"/>
    </location>
</feature>
<dbReference type="EMBL" id="BDGG01000002">
    <property type="protein sequence ID" value="GAU93128.1"/>
    <property type="molecule type" value="Genomic_DNA"/>
</dbReference>
<reference evidence="7 8" key="1">
    <citation type="journal article" date="2016" name="Nat. Commun.">
        <title>Extremotolerant tardigrade genome and improved radiotolerance of human cultured cells by tardigrade-unique protein.</title>
        <authorList>
            <person name="Hashimoto T."/>
            <person name="Horikawa D.D."/>
            <person name="Saito Y."/>
            <person name="Kuwahara H."/>
            <person name="Kozuka-Hata H."/>
            <person name="Shin-I T."/>
            <person name="Minakuchi Y."/>
            <person name="Ohishi K."/>
            <person name="Motoyama A."/>
            <person name="Aizu T."/>
            <person name="Enomoto A."/>
            <person name="Kondo K."/>
            <person name="Tanaka S."/>
            <person name="Hara Y."/>
            <person name="Koshikawa S."/>
            <person name="Sagara H."/>
            <person name="Miura T."/>
            <person name="Yokobori S."/>
            <person name="Miyagawa K."/>
            <person name="Suzuki Y."/>
            <person name="Kubo T."/>
            <person name="Oyama M."/>
            <person name="Kohara Y."/>
            <person name="Fujiyama A."/>
            <person name="Arakawa K."/>
            <person name="Katayama T."/>
            <person name="Toyoda A."/>
            <person name="Kunieda T."/>
        </authorList>
    </citation>
    <scope>NUCLEOTIDE SEQUENCE [LARGE SCALE GENOMIC DNA]</scope>
    <source>
        <strain evidence="7 8">YOKOZUNA-1</strain>
    </source>
</reference>
<gene>
    <name evidence="7" type="primary">RvY_05114-1</name>
    <name evidence="7" type="synonym">RvY_05114.1</name>
    <name evidence="7" type="ORF">RvY_05114</name>
</gene>
<dbReference type="InterPro" id="IPR016024">
    <property type="entry name" value="ARM-type_fold"/>
</dbReference>
<evidence type="ECO:0000259" key="5">
    <source>
        <dbReference type="Pfam" id="PF08161"/>
    </source>
</evidence>
<dbReference type="STRING" id="947166.A0A1D1V3T6"/>
<dbReference type="SUPFAM" id="SSF48371">
    <property type="entry name" value="ARM repeat"/>
    <property type="match status" value="1"/>
</dbReference>
<accession>A0A1D1V3T6</accession>
<feature type="region of interest" description="Disordered" evidence="4">
    <location>
        <begin position="1271"/>
        <end position="1300"/>
    </location>
</feature>
<sequence length="1300" mass="144675">MGKAMRKYTKGKGLRWKKGDSSSTNPATKTHRQAAKSNYFQYQIGNSRDDIHDRTIFGNDGSSKDEAMSDVRSNSSALTAASLKTDISAWTQCSITSFRRLQKVWSANSRLHREMLAIIAAITEVIKEKKGEETETEYFAGLLTTLDSVETNDSRTAVLSILSLLIKRVPAEVLRKQSSQVCKPLMKILSDSASSENNALLRSVLTCLSAVLRVQDIASWRNSSTEMIYRAILSFLHHPKPKVRRQCHKCICSVLKGSDIMTGPNPPTVHPVAAITAEMCIQTLEEARATKEMTVTLHILGLLKDILSDLPADQLRTTVECVFKCMTLTNPLVSTIGLKAIHGLFVSKPSAERLNQETNGQLINALYDFQPVADDSQLVLPWLETSKQAHLNMFRLDNQAIAHLPRFVSTCMKFLLAEKTEIQVAGGETLKDQITTCVASVSADAAVYHQHIATVQRIFLNVEEGLSYQYHGVWNHVLQALAALYEACGTHGSNFLTKSLEKLAALRESPQFPFKTDLDYAFGRAIRKIGAPKVLKVVPLKINPKNYPLDLSRSWLIPLLHSNVQDTQLAYFTGVILALATELRSLGVKVGKTGDTSGARSCEILERQLWSLLPGFCTRPTDLPESMPTLAPVLGVALDVRGDLSVEAFEKLKQEAPEKIKEREDLHLDVMAALRNLVTKCSDSEANRALLAKYALNYISRLLNIYAPEKDRIFGSRLAALETAKVYFTITPHEVLSDILKKIVMRLKDEQSSQGMKQACMDITATLVPYIPAAEVGEVVDFCKNAWTSPDLTFQKKGYRCFAQLLTSDRPEFAEYFKQNLDDVKTFLKDVKSPVGSSAKGARLKCFQAIVSKTAEEDKTFMKDIFPEVALSTTKKDSTNAREVAFELIKQIGHRIIDSTPEDSQEKATAEYFEMILSGFVGSPDAIAASLLALTQAAYEFKAKLSKDLVNMLLENMSYLLKSETQAILQNVFGFLKVVFSQLSDFELGPYLPKLIQDMSEMKDSLRRSCRNKIRDLLTVLIRKFGFGVVNELVPEDDRKLISSIRKTEDRKKRQKEERKQAKKSGKDDSDRRSQSGRSEGGFSRAETVHDILDELASTDEEMEEEEKKPKSKKSKVYIAEDDEGQIIDFKDPKAAQKIRASLPATKSKSKKSDVKMAPDGRIIIANDDDEDAASELSDKMDQISLSMGKTDNEDGQFSYKAGGSGIHRSLKASTKDKAKKKLITGVEYRAKKAGGDVKLKGRPDPYAYIPLDPKYTNKRKRAKLTGQFKGIVKGARKGSSKGSSMGSKGNKMRKRNTKM</sequence>
<dbReference type="Gene3D" id="1.25.10.10">
    <property type="entry name" value="Leucine-rich Repeat Variant"/>
    <property type="match status" value="2"/>
</dbReference>
<evidence type="ECO:0000256" key="4">
    <source>
        <dbReference type="SAM" id="MobiDB-lite"/>
    </source>
</evidence>
<comment type="caution">
    <text evidence="7">The sequence shown here is derived from an EMBL/GenBank/DDBJ whole genome shotgun (WGS) entry which is preliminary data.</text>
</comment>
<keyword evidence="8" id="KW-1185">Reference proteome</keyword>
<keyword evidence="3" id="KW-0539">Nucleus</keyword>
<feature type="region of interest" description="Disordered" evidence="4">
    <location>
        <begin position="1047"/>
        <end position="1133"/>
    </location>
</feature>
<dbReference type="PANTHER" id="PTHR48287:SF1">
    <property type="entry name" value="ARM REPEAT SUPERFAMILY PROTEIN"/>
    <property type="match status" value="1"/>
</dbReference>
<dbReference type="InterPro" id="IPR011989">
    <property type="entry name" value="ARM-like"/>
</dbReference>
<dbReference type="Proteomes" id="UP000186922">
    <property type="component" value="Unassembled WGS sequence"/>
</dbReference>
<name>A0A1D1V3T6_RAMVA</name>
<feature type="domain" description="RRP12 HEAT" evidence="5">
    <location>
        <begin position="418"/>
        <end position="707"/>
    </location>
</feature>
<evidence type="ECO:0000259" key="6">
    <source>
        <dbReference type="Pfam" id="PF25772"/>
    </source>
</evidence>
<dbReference type="Pfam" id="PF25772">
    <property type="entry name" value="HEAT_RRP12_N"/>
    <property type="match status" value="1"/>
</dbReference>
<proteinExistence type="inferred from homology"/>
<dbReference type="Pfam" id="PF08161">
    <property type="entry name" value="RRP12_HEAT"/>
    <property type="match status" value="1"/>
</dbReference>
<evidence type="ECO:0000313" key="7">
    <source>
        <dbReference type="EMBL" id="GAU93128.1"/>
    </source>
</evidence>
<dbReference type="InterPro" id="IPR012978">
    <property type="entry name" value="HEAT_RRP12"/>
</dbReference>
<dbReference type="PANTHER" id="PTHR48287">
    <property type="entry name" value="ARM REPEAT SUPERFAMILY PROTEIN"/>
    <property type="match status" value="1"/>
</dbReference>
<dbReference type="InterPro" id="IPR052087">
    <property type="entry name" value="RRP12"/>
</dbReference>
<evidence type="ECO:0000313" key="8">
    <source>
        <dbReference type="Proteomes" id="UP000186922"/>
    </source>
</evidence>
<evidence type="ECO:0000256" key="1">
    <source>
        <dbReference type="ARBA" id="ARBA00004123"/>
    </source>
</evidence>